<name>A0A561VUQ6_9ACTN</name>
<keyword evidence="2" id="KW-0812">Transmembrane</keyword>
<dbReference type="AlphaFoldDB" id="A0A561VUQ6"/>
<evidence type="ECO:0000256" key="3">
    <source>
        <dbReference type="SAM" id="SignalP"/>
    </source>
</evidence>
<feature type="transmembrane region" description="Helical" evidence="2">
    <location>
        <begin position="95"/>
        <end position="113"/>
    </location>
</feature>
<feature type="signal peptide" evidence="3">
    <location>
        <begin position="1"/>
        <end position="23"/>
    </location>
</feature>
<dbReference type="NCBIfam" id="TIGR01167">
    <property type="entry name" value="LPXTG_anchor"/>
    <property type="match status" value="1"/>
</dbReference>
<accession>A0A561VUQ6</accession>
<feature type="chain" id="PRO_5039267715" evidence="3">
    <location>
        <begin position="24"/>
        <end position="119"/>
    </location>
</feature>
<keyword evidence="3" id="KW-0732">Signal</keyword>
<feature type="compositionally biased region" description="Pro residues" evidence="1">
    <location>
        <begin position="59"/>
        <end position="79"/>
    </location>
</feature>
<keyword evidence="5" id="KW-1185">Reference proteome</keyword>
<evidence type="ECO:0000256" key="1">
    <source>
        <dbReference type="SAM" id="MobiDB-lite"/>
    </source>
</evidence>
<proteinExistence type="predicted"/>
<dbReference type="Proteomes" id="UP000317685">
    <property type="component" value="Unassembled WGS sequence"/>
</dbReference>
<organism evidence="4 5">
    <name type="scientific">Micromonospora taraxaci</name>
    <dbReference type="NCBI Taxonomy" id="1316803"/>
    <lineage>
        <taxon>Bacteria</taxon>
        <taxon>Bacillati</taxon>
        <taxon>Actinomycetota</taxon>
        <taxon>Actinomycetes</taxon>
        <taxon>Micromonosporales</taxon>
        <taxon>Micromonosporaceae</taxon>
        <taxon>Micromonospora</taxon>
    </lineage>
</organism>
<reference evidence="4 5" key="1">
    <citation type="submission" date="2019-06" db="EMBL/GenBank/DDBJ databases">
        <title>Sequencing the genomes of 1000 actinobacteria strains.</title>
        <authorList>
            <person name="Klenk H.-P."/>
        </authorList>
    </citation>
    <scope>NUCLEOTIDE SEQUENCE [LARGE SCALE GENOMIC DNA]</scope>
    <source>
        <strain evidence="4 5">DSM 45885</strain>
    </source>
</reference>
<evidence type="ECO:0000313" key="5">
    <source>
        <dbReference type="Proteomes" id="UP000317685"/>
    </source>
</evidence>
<protein>
    <submittedName>
        <fullName evidence="4">LPXTG-motif cell wall-anchored protein/predicted secreted protein with PEP-CTERM sorting signal</fullName>
    </submittedName>
</protein>
<evidence type="ECO:0000256" key="2">
    <source>
        <dbReference type="SAM" id="Phobius"/>
    </source>
</evidence>
<keyword evidence="2" id="KW-0472">Membrane</keyword>
<feature type="region of interest" description="Disordered" evidence="1">
    <location>
        <begin position="48"/>
        <end position="90"/>
    </location>
</feature>
<evidence type="ECO:0000313" key="4">
    <source>
        <dbReference type="EMBL" id="TWG15348.1"/>
    </source>
</evidence>
<sequence length="119" mass="11763">MGRTAASYLVGGALAASASLALAVPPVLTAEPASARLGSAVRAEPSANKGVTFEILPATPTPTPTWSPPTPTPTTPQPSPSHGGHLPVTGSGGSTLLLVGLGGTLLVVGWLAARRRRPA</sequence>
<comment type="caution">
    <text evidence="4">The sequence shown here is derived from an EMBL/GenBank/DDBJ whole genome shotgun (WGS) entry which is preliminary data.</text>
</comment>
<keyword evidence="2" id="KW-1133">Transmembrane helix</keyword>
<dbReference type="GeneID" id="300126305"/>
<dbReference type="EMBL" id="VIWZ01000001">
    <property type="protein sequence ID" value="TWG15348.1"/>
    <property type="molecule type" value="Genomic_DNA"/>
</dbReference>
<dbReference type="RefSeq" id="WP_244311533.1">
    <property type="nucleotide sequence ID" value="NZ_VIWZ01000001.1"/>
</dbReference>
<gene>
    <name evidence="4" type="ORF">FHU34_11663</name>
</gene>